<dbReference type="Pfam" id="PF00535">
    <property type="entry name" value="Glycos_transf_2"/>
    <property type="match status" value="1"/>
</dbReference>
<dbReference type="SUPFAM" id="SSF53448">
    <property type="entry name" value="Nucleotide-diphospho-sugar transferases"/>
    <property type="match status" value="1"/>
</dbReference>
<sequence length="974" mass="105926">MLAEPPGTLEPSSSLLADRRRPGLVGQLEGWSPSGGLSGWACPWPLQPQGPPLRLQLVLEDLLQPGQRLVVAELMAAEARPDLLPLGIEQPCGFRFWWGASQPLPPFSQGLVLRLFAAGEAGPELAGSPLRVDADTYGQIAHQRQHGPAREGALTACQAPLLHGWGRGPEPLVLRLDGAATLPIAPPEPLSEEPWPFQQLLPAALADGAIHHLQLETAAGQVLDQRFELLPFHLTPWAALQQHARPPFPDELSPLAREHYRSLRTWLAWADAHGTPLPADLPRLQRLLEHPLPRTEGPPPPAGHSEPGPDGSPVPRQPLQLSLSAEPLVSIVIPVHNQYAITLRCLAAIAYAPTRIPFEILVVDDGSSDGTAGALAEDAPGVRLVHHDFARGFNQACCSGAAAARGSVLVLLNNDTEPCAAWLEELLDPFERWPDTGLVGAQLLLPDGTLQEAGGIVWGNGEPWNYGRGGNPHDPRVAYARQVDYVSGAALAIRRELWNRLGGFSPEFSPAYYEDTDLAFKVRQAGHSVRYTPLARVIHHEGVSCGTDTEASSGLKRFQAIHGPMFQRKWAEAFEGPTEPSLAEAEAIKDRGILGRALFLDQETPRPDRDAGSHAALVEMELLQALGWKLTLLPLNLAWLASYSEDLQRRGVELIHAPFVLSLDDFLRERGREFELIYLTRHTVATQALPLIQRYAPQARLLFCNADLHHLRQLRAARAEGLDGDAARRALEAVEEVKRQELAVMRQVHLTFSYSEVERAVIEAETLGEAATAPCPWVVHGPETPAPLEGRSGLAFLGSYGHPPNRDAVEAFLRQVWPELHQQRPELQLHLYGSGLTADLAARWGAEPGVIATGWVADPATVYGQHRVFLAPLRSGAGLKGKVVAAAAHGIPQVLSPLAAEATGLRHGQEVLIARTPDDWCQAVLQLSDDDDAWRAMGAAAFAYARATWSRERGLALMADALTRLQLPHQVPAP</sequence>
<feature type="domain" description="Glycosyltransferase 2-like" evidence="2">
    <location>
        <begin position="330"/>
        <end position="442"/>
    </location>
</feature>
<evidence type="ECO:0000313" key="3">
    <source>
        <dbReference type="EMBL" id="MEA5444026.1"/>
    </source>
</evidence>
<dbReference type="PANTHER" id="PTHR43179">
    <property type="entry name" value="RHAMNOSYLTRANSFERASE WBBL"/>
    <property type="match status" value="1"/>
</dbReference>
<proteinExistence type="predicted"/>
<reference evidence="3 4" key="1">
    <citation type="submission" date="2023-12" db="EMBL/GenBank/DDBJ databases">
        <title>Baltic Sea Cyanobacteria.</title>
        <authorList>
            <person name="Delbaje E."/>
            <person name="Fewer D.P."/>
            <person name="Shishido T.K."/>
        </authorList>
    </citation>
    <scope>NUCLEOTIDE SEQUENCE [LARGE SCALE GENOMIC DNA]</scope>
    <source>
        <strain evidence="3 4">UHCC 0281</strain>
    </source>
</reference>
<dbReference type="SUPFAM" id="SSF53756">
    <property type="entry name" value="UDP-Glycosyltransferase/glycogen phosphorylase"/>
    <property type="match status" value="1"/>
</dbReference>
<accession>A0ABU5T004</accession>
<dbReference type="PANTHER" id="PTHR43179:SF7">
    <property type="entry name" value="RHAMNOSYLTRANSFERASE WBBL"/>
    <property type="match status" value="1"/>
</dbReference>
<evidence type="ECO:0000313" key="4">
    <source>
        <dbReference type="Proteomes" id="UP001302329"/>
    </source>
</evidence>
<keyword evidence="3" id="KW-0328">Glycosyltransferase</keyword>
<dbReference type="EC" id="2.4.-.-" evidence="3"/>
<keyword evidence="3" id="KW-0808">Transferase</keyword>
<dbReference type="CDD" id="cd04186">
    <property type="entry name" value="GT_2_like_c"/>
    <property type="match status" value="1"/>
</dbReference>
<evidence type="ECO:0000259" key="2">
    <source>
        <dbReference type="Pfam" id="PF00535"/>
    </source>
</evidence>
<dbReference type="Gene3D" id="3.40.50.2000">
    <property type="entry name" value="Glycogen Phosphorylase B"/>
    <property type="match status" value="1"/>
</dbReference>
<dbReference type="InterPro" id="IPR001173">
    <property type="entry name" value="Glyco_trans_2-like"/>
</dbReference>
<protein>
    <submittedName>
        <fullName evidence="3">Glycosyltransferase</fullName>
        <ecNumber evidence="3">2.4.-.-</ecNumber>
    </submittedName>
</protein>
<gene>
    <name evidence="3" type="ORF">VB739_15820</name>
</gene>
<organism evidence="3 4">
    <name type="scientific">Cyanobium gracile UHCC 0281</name>
    <dbReference type="NCBI Taxonomy" id="3110309"/>
    <lineage>
        <taxon>Bacteria</taxon>
        <taxon>Bacillati</taxon>
        <taxon>Cyanobacteriota</taxon>
        <taxon>Cyanophyceae</taxon>
        <taxon>Synechococcales</taxon>
        <taxon>Prochlorococcaceae</taxon>
        <taxon>Cyanobium</taxon>
    </lineage>
</organism>
<feature type="region of interest" description="Disordered" evidence="1">
    <location>
        <begin position="290"/>
        <end position="318"/>
    </location>
</feature>
<name>A0ABU5T004_9CYAN</name>
<dbReference type="EMBL" id="JAYGHY010000089">
    <property type="protein sequence ID" value="MEA5444026.1"/>
    <property type="molecule type" value="Genomic_DNA"/>
</dbReference>
<evidence type="ECO:0000256" key="1">
    <source>
        <dbReference type="SAM" id="MobiDB-lite"/>
    </source>
</evidence>
<dbReference type="Pfam" id="PF13692">
    <property type="entry name" value="Glyco_trans_1_4"/>
    <property type="match status" value="1"/>
</dbReference>
<dbReference type="Gene3D" id="3.90.550.10">
    <property type="entry name" value="Spore Coat Polysaccharide Biosynthesis Protein SpsA, Chain A"/>
    <property type="match status" value="1"/>
</dbReference>
<dbReference type="GO" id="GO:0016757">
    <property type="term" value="F:glycosyltransferase activity"/>
    <property type="evidence" value="ECO:0007669"/>
    <property type="project" value="UniProtKB-KW"/>
</dbReference>
<dbReference type="InterPro" id="IPR029044">
    <property type="entry name" value="Nucleotide-diphossugar_trans"/>
</dbReference>
<dbReference type="Proteomes" id="UP001302329">
    <property type="component" value="Unassembled WGS sequence"/>
</dbReference>
<keyword evidence="4" id="KW-1185">Reference proteome</keyword>
<comment type="caution">
    <text evidence="3">The sequence shown here is derived from an EMBL/GenBank/DDBJ whole genome shotgun (WGS) entry which is preliminary data.</text>
</comment>